<evidence type="ECO:0000313" key="3">
    <source>
        <dbReference type="EMBL" id="QED40042.1"/>
    </source>
</evidence>
<dbReference type="EMBL" id="MK503923">
    <property type="protein sequence ID" value="QED40042.1"/>
    <property type="molecule type" value="Genomic_DNA"/>
</dbReference>
<reference evidence="2" key="3">
    <citation type="submission" date="2013-11" db="EMBL/GenBank/DDBJ databases">
        <authorList>
            <person name="Hoang H.T."/>
            <person name="Killian M.L."/>
            <person name="Madson D.M."/>
            <person name="Arruda P.H.E."/>
            <person name="Sun D."/>
            <person name="Schwartz K.J."/>
            <person name="Yoon K."/>
        </authorList>
    </citation>
    <scope>NUCLEOTIDE SEQUENCE</scope>
    <source>
        <strain evidence="2">Colombian</strain>
    </source>
</reference>
<dbReference type="KEGG" id="vg:5176133"/>
<evidence type="ECO:0000313" key="5">
    <source>
        <dbReference type="Proteomes" id="UP000204663"/>
    </source>
</evidence>
<dbReference type="EMBL" id="KF891883">
    <property type="protein sequence ID" value="AIW01541.1"/>
    <property type="molecule type" value="Genomic_DNA"/>
</dbReference>
<reference evidence="1 5" key="1">
    <citation type="journal article" date="2008" name="J. Gen. Virol.">
        <title>Genomic sequence analysis of a fast-killing isolate of Spodoptera frugiperda multiple nucleopolyhedrovirus.</title>
        <authorList>
            <person name="Harrison R.L."/>
            <person name="Puttler B."/>
            <person name="Popham H.J."/>
        </authorList>
    </citation>
    <scope>NUCLEOTIDE SEQUENCE [LARGE SCALE GENOMIC DNA]</scope>
    <source>
        <strain evidence="1">3AP2</strain>
    </source>
</reference>
<dbReference type="EMBL" id="EF035042">
    <property type="protein sequence ID" value="ABM45839.1"/>
    <property type="molecule type" value="Genomic_DNA"/>
</dbReference>
<keyword evidence="5" id="KW-1185">Reference proteome</keyword>
<reference evidence="1" key="2">
    <citation type="submission" date="2009-09" db="EMBL/GenBank/DDBJ databases">
        <authorList>
            <person name="Harrison R.L."/>
            <person name="Puttler B."/>
            <person name="Popham H.J."/>
        </authorList>
    </citation>
    <scope>NUCLEOTIDE SEQUENCE</scope>
    <source>
        <strain evidence="1">3AP2</strain>
    </source>
</reference>
<reference evidence="4" key="6">
    <citation type="submission" date="2021-05" db="EMBL/GenBank/DDBJ databases">
        <title>Genome sequence of the Spodoptera frugiperda multiple nucleopolyhedrovirus (SfMNPV) isolated from the fall armyworm, Spodoptera frugiperda, in Nigeria, Africa.</title>
        <authorList>
            <person name="Wennmann J.T."/>
            <person name="Tepa-Yotto G.T."/>
            <person name="Jehle J.A."/>
            <person name="Goergen G."/>
        </authorList>
    </citation>
    <scope>NUCLEOTIDE SEQUENCE</scope>
    <source>
        <strain evidence="4">KA1</strain>
    </source>
</reference>
<dbReference type="EMBL" id="MZ292981">
    <property type="protein sequence ID" value="QWS70900.1"/>
    <property type="molecule type" value="Genomic_DNA"/>
</dbReference>
<reference evidence="3" key="5">
    <citation type="submission" date="2019-02" db="EMBL/GenBank/DDBJ databases">
        <title>Genetic diversity of Spodoptera frugiperda multiple nucleopolyhedovirus and pathogenicity against corn- and rice-strain S. frugiperda larvae.</title>
        <authorList>
            <person name="Harrison R.L."/>
            <person name="Rowley D.L."/>
            <person name="Popham H.J."/>
        </authorList>
    </citation>
    <scope>NUCLEOTIDE SEQUENCE</scope>
    <source>
        <strain evidence="3">IIBBL BCIPV 281</strain>
    </source>
</reference>
<organismHost>
    <name type="scientific">Lepidoptera</name>
    <name type="common">moths &amp; butterflies</name>
    <dbReference type="NCBI Taxonomy" id="7088"/>
</organismHost>
<evidence type="ECO:0000313" key="1">
    <source>
        <dbReference type="EMBL" id="ABM45839.1"/>
    </source>
</evidence>
<sequence length="122" mass="14097">MITLTLTKVINFMIKNKTNLCEKQSFYLKIGRAKVEKLHSHLVKFVIDLGNLLLVLCDSFDAFPMLHLNAELFLGHDYFVEFLSHRFVFALLVSLGGVDILFSSKRRHLVDSVCRFDCFCTH</sequence>
<gene>
    <name evidence="4" type="primary">hypothetical protein</name>
</gene>
<accession>A1YJB9</accession>
<protein>
    <submittedName>
        <fullName evidence="1">Uncharacterized protein</fullName>
    </submittedName>
</protein>
<dbReference type="RefSeq" id="YP_001036421.1">
    <property type="nucleotide sequence ID" value="NC_009011.2"/>
</dbReference>
<organism evidence="1 5">
    <name type="scientific">Spodoptera frugiperda nuclear polyhedrosis virus</name>
    <name type="common">SfNPV</name>
    <dbReference type="NCBI Taxonomy" id="10455"/>
    <lineage>
        <taxon>Viruses</taxon>
        <taxon>Viruses incertae sedis</taxon>
        <taxon>Naldaviricetes</taxon>
        <taxon>Lefavirales</taxon>
        <taxon>Baculoviridae</taxon>
        <taxon>Alphabaculovirus</taxon>
        <taxon>Alphabaculovirus spofrugiperdae</taxon>
    </lineage>
</organism>
<evidence type="ECO:0000313" key="4">
    <source>
        <dbReference type="EMBL" id="QWS70900.1"/>
    </source>
</evidence>
<proteinExistence type="predicted"/>
<name>A1YJB9_NPVSF</name>
<evidence type="ECO:0000313" key="2">
    <source>
        <dbReference type="EMBL" id="AIW01541.1"/>
    </source>
</evidence>
<reference evidence="2" key="4">
    <citation type="journal article" date="2015" name="BMC Genomics">
        <title>Evidence of recent interspecies horizontal gene transfer regarding nucleopolyhedrovirus infection of Spodoptera frugiperda.</title>
        <authorList>
            <person name="Barrera G.P."/>
            <person name="Belaich M.N."/>
            <person name="Patarroyo M.A."/>
            <person name="Villamizar L.F."/>
            <person name="Ghiringhelli P.D."/>
        </authorList>
    </citation>
    <scope>NUCLEOTIDE SEQUENCE</scope>
    <source>
        <strain evidence="2">Colombian</strain>
    </source>
</reference>
<dbReference type="Proteomes" id="UP000204663">
    <property type="component" value="Segment"/>
</dbReference>